<organism evidence="10 11">
    <name type="scientific">Olivibacter domesticus</name>
    <name type="common">Pseudosphingobacterium domesticum</name>
    <dbReference type="NCBI Taxonomy" id="407022"/>
    <lineage>
        <taxon>Bacteria</taxon>
        <taxon>Pseudomonadati</taxon>
        <taxon>Bacteroidota</taxon>
        <taxon>Sphingobacteriia</taxon>
        <taxon>Sphingobacteriales</taxon>
        <taxon>Sphingobacteriaceae</taxon>
        <taxon>Olivibacter</taxon>
    </lineage>
</organism>
<evidence type="ECO:0000313" key="10">
    <source>
        <dbReference type="EMBL" id="SEK38311.1"/>
    </source>
</evidence>
<dbReference type="AlphaFoldDB" id="A0A1H7GJN5"/>
<dbReference type="SUPFAM" id="SSF56935">
    <property type="entry name" value="Porins"/>
    <property type="match status" value="1"/>
</dbReference>
<dbReference type="RefSeq" id="WP_093316578.1">
    <property type="nucleotide sequence ID" value="NZ_FOAF01000001.1"/>
</dbReference>
<dbReference type="GO" id="GO:0009279">
    <property type="term" value="C:cell outer membrane"/>
    <property type="evidence" value="ECO:0007669"/>
    <property type="project" value="UniProtKB-SubCell"/>
</dbReference>
<evidence type="ECO:0000256" key="6">
    <source>
        <dbReference type="ARBA" id="ARBA00023237"/>
    </source>
</evidence>
<evidence type="ECO:0000259" key="9">
    <source>
        <dbReference type="Pfam" id="PF07715"/>
    </source>
</evidence>
<gene>
    <name evidence="10" type="ORF">SAMN05661044_00107</name>
</gene>
<keyword evidence="6 7" id="KW-0998">Cell outer membrane</keyword>
<evidence type="ECO:0000256" key="4">
    <source>
        <dbReference type="ARBA" id="ARBA00022692"/>
    </source>
</evidence>
<dbReference type="InterPro" id="IPR023996">
    <property type="entry name" value="TonB-dep_OMP_SusC/RagA"/>
</dbReference>
<evidence type="ECO:0000256" key="8">
    <source>
        <dbReference type="SAM" id="SignalP"/>
    </source>
</evidence>
<keyword evidence="3 7" id="KW-1134">Transmembrane beta strand</keyword>
<evidence type="ECO:0000256" key="1">
    <source>
        <dbReference type="ARBA" id="ARBA00004571"/>
    </source>
</evidence>
<name>A0A1H7GJN5_OLID1</name>
<evidence type="ECO:0000313" key="11">
    <source>
        <dbReference type="Proteomes" id="UP000199421"/>
    </source>
</evidence>
<dbReference type="InterPro" id="IPR012910">
    <property type="entry name" value="Plug_dom"/>
</dbReference>
<dbReference type="InterPro" id="IPR023997">
    <property type="entry name" value="TonB-dep_OMP_SusC/RagA_CS"/>
</dbReference>
<comment type="similarity">
    <text evidence="7">Belongs to the TonB-dependent receptor family.</text>
</comment>
<dbReference type="Pfam" id="PF13715">
    <property type="entry name" value="CarbopepD_reg_2"/>
    <property type="match status" value="1"/>
</dbReference>
<dbReference type="FunFam" id="2.170.130.10:FF:000008">
    <property type="entry name" value="SusC/RagA family TonB-linked outer membrane protein"/>
    <property type="match status" value="1"/>
</dbReference>
<comment type="subcellular location">
    <subcellularLocation>
        <location evidence="1 7">Cell outer membrane</location>
        <topology evidence="1 7">Multi-pass membrane protein</topology>
    </subcellularLocation>
</comment>
<reference evidence="11" key="1">
    <citation type="submission" date="2016-10" db="EMBL/GenBank/DDBJ databases">
        <authorList>
            <person name="Varghese N."/>
            <person name="Submissions S."/>
        </authorList>
    </citation>
    <scope>NUCLEOTIDE SEQUENCE [LARGE SCALE GENOMIC DNA]</scope>
    <source>
        <strain evidence="11">DSM 18733</strain>
    </source>
</reference>
<keyword evidence="11" id="KW-1185">Reference proteome</keyword>
<dbReference type="PROSITE" id="PS52016">
    <property type="entry name" value="TONB_DEPENDENT_REC_3"/>
    <property type="match status" value="1"/>
</dbReference>
<dbReference type="Gene3D" id="2.40.170.20">
    <property type="entry name" value="TonB-dependent receptor, beta-barrel domain"/>
    <property type="match status" value="1"/>
</dbReference>
<dbReference type="InterPro" id="IPR037066">
    <property type="entry name" value="Plug_dom_sf"/>
</dbReference>
<accession>A0A1H7GJN5</accession>
<evidence type="ECO:0000256" key="3">
    <source>
        <dbReference type="ARBA" id="ARBA00022452"/>
    </source>
</evidence>
<evidence type="ECO:0000256" key="5">
    <source>
        <dbReference type="ARBA" id="ARBA00023136"/>
    </source>
</evidence>
<keyword evidence="5 7" id="KW-0472">Membrane</keyword>
<protein>
    <submittedName>
        <fullName evidence="10">TonB-linked outer membrane protein, SusC/RagA family</fullName>
    </submittedName>
</protein>
<evidence type="ECO:0000256" key="7">
    <source>
        <dbReference type="PROSITE-ProRule" id="PRU01360"/>
    </source>
</evidence>
<dbReference type="Pfam" id="PF07715">
    <property type="entry name" value="Plug"/>
    <property type="match status" value="1"/>
</dbReference>
<keyword evidence="4 7" id="KW-0812">Transmembrane</keyword>
<dbReference type="Gene3D" id="2.60.40.1120">
    <property type="entry name" value="Carboxypeptidase-like, regulatory domain"/>
    <property type="match status" value="1"/>
</dbReference>
<evidence type="ECO:0000256" key="2">
    <source>
        <dbReference type="ARBA" id="ARBA00022448"/>
    </source>
</evidence>
<dbReference type="Gene3D" id="2.170.130.10">
    <property type="entry name" value="TonB-dependent receptor, plug domain"/>
    <property type="match status" value="1"/>
</dbReference>
<dbReference type="NCBIfam" id="TIGR04056">
    <property type="entry name" value="OMP_RagA_SusC"/>
    <property type="match status" value="1"/>
</dbReference>
<keyword evidence="8" id="KW-0732">Signal</keyword>
<dbReference type="InterPro" id="IPR036942">
    <property type="entry name" value="Beta-barrel_TonB_sf"/>
</dbReference>
<keyword evidence="2 7" id="KW-0813">Transport</keyword>
<dbReference type="SUPFAM" id="SSF49464">
    <property type="entry name" value="Carboxypeptidase regulatory domain-like"/>
    <property type="match status" value="1"/>
</dbReference>
<dbReference type="InterPro" id="IPR039426">
    <property type="entry name" value="TonB-dep_rcpt-like"/>
</dbReference>
<dbReference type="Proteomes" id="UP000199421">
    <property type="component" value="Unassembled WGS sequence"/>
</dbReference>
<proteinExistence type="inferred from homology"/>
<dbReference type="EMBL" id="FOAF01000001">
    <property type="protein sequence ID" value="SEK38311.1"/>
    <property type="molecule type" value="Genomic_DNA"/>
</dbReference>
<feature type="signal peptide" evidence="8">
    <location>
        <begin position="1"/>
        <end position="25"/>
    </location>
</feature>
<dbReference type="NCBIfam" id="TIGR04057">
    <property type="entry name" value="SusC_RagA_signa"/>
    <property type="match status" value="1"/>
</dbReference>
<sequence>MKTIVKIKVVVSTALLLMCINEVLAQVRISGSVANELSGEMLPGASVKVVGATIGVSTDEKGNFSLQVPNLQVSLSISYMGYLPSEIKLNNRNALKILLTPDASQLEEIVVVGYGTVKKSDITGSVTALKRADFNEGPIASADQLFFGKAPGVQVVQNSGEPGGGFSVNIRGAGSINAGNSPLYVVDGLPLDNSTVVSGGGENFTNSRAPRNPLNTINPADIESIEILKDASATAIYGSRGANGVVMITTKKGKAGRLSITYDAYGGIQQVANNIKLLNAGEYQQVMNDIIDAGGGSENDRVATLTNDGTDWLGSVFRKNAPTHNHNLSFSGGNENTQFNTSFNYYSQDGLIINSAFKRYSARLNLEHRVKENFKLGVNINTSYTKDDFVPNGFDLNERAGVIYAAINYDPTLPVWADNGRYFLSPNMNIDNPLAIANGKDAFSNSYRTFGTAYAEYNFLNGFKAKINVGGDIVSQRTDTYIDRSTIDGLAAGGIGSIEQGKNSNYLGEATLSYNRSFAEHQVNAVVGMTGQKFIDDNFFASARGFASDATGTNNLNLGDPLTRQTTSNKGINSLLSYLARINYSYKDKYLFTTAFRADGSSRFGENNRFGYFPSFALGWKIKEEDFMKSINSISSLKLRTSWGRTGNQEIGNYQSLSTLSSGWTAVLDGTQVIGIAPSRIPNPNLKWESSEQVNIGIDFGLFKDRISGTIDWYKKDTKDMLLNLPVPRSSGFSTMMTNVGSVQNSGLELGITSSNLVGAFQWTTTAMFTTLRNKVKSLGGIPNIITGSAGSTSQVAIIQEGEPLNSFYGYQIVGVWQENDDFSSTVDNVQAGDFKYLDVNGDKTVNAADRVIIGKSFPDFTYSLTNNFQYKGFGLYIFIEGVQGVSMLNNNLVDTYFPPNLRRNRLAEPLLNRWTQQNPSNIYPSFVTPNTQGQKGVNNYTVEDASYIRLNTVRISYNLPIKSGPIAGATIYVSGQNLYTITDYTGFDPALNPNGGANFRMDWNAYPAPRTYLFGATLNF</sequence>
<feature type="chain" id="PRO_5011536651" evidence="8">
    <location>
        <begin position="26"/>
        <end position="1021"/>
    </location>
</feature>
<dbReference type="STRING" id="407022.SAMN05661044_00107"/>
<dbReference type="InterPro" id="IPR008969">
    <property type="entry name" value="CarboxyPept-like_regulatory"/>
</dbReference>
<dbReference type="OrthoDB" id="9768177at2"/>
<feature type="domain" description="TonB-dependent receptor plug" evidence="9">
    <location>
        <begin position="119"/>
        <end position="245"/>
    </location>
</feature>